<sequence>MVLGKQCGQIMGHEGHILEGDLRWSGHGTLNEYAGEQCGKYRVSLHPRTSIDRQAQIQVANGDGVIGRNYLFAHNNMVVVTISG</sequence>
<dbReference type="AlphaFoldDB" id="A0A816IXD7"/>
<organism evidence="1">
    <name type="scientific">Brassica napus</name>
    <name type="common">Rape</name>
    <dbReference type="NCBI Taxonomy" id="3708"/>
    <lineage>
        <taxon>Eukaryota</taxon>
        <taxon>Viridiplantae</taxon>
        <taxon>Streptophyta</taxon>
        <taxon>Embryophyta</taxon>
        <taxon>Tracheophyta</taxon>
        <taxon>Spermatophyta</taxon>
        <taxon>Magnoliopsida</taxon>
        <taxon>eudicotyledons</taxon>
        <taxon>Gunneridae</taxon>
        <taxon>Pentapetalae</taxon>
        <taxon>rosids</taxon>
        <taxon>malvids</taxon>
        <taxon>Brassicales</taxon>
        <taxon>Brassicaceae</taxon>
        <taxon>Brassiceae</taxon>
        <taxon>Brassica</taxon>
    </lineage>
</organism>
<evidence type="ECO:0000313" key="1">
    <source>
        <dbReference type="EMBL" id="CAF1729929.1"/>
    </source>
</evidence>
<name>A0A816IXD7_BRANA</name>
<reference evidence="1" key="1">
    <citation type="submission" date="2021-01" db="EMBL/GenBank/DDBJ databases">
        <authorList>
            <consortium name="Genoscope - CEA"/>
            <person name="William W."/>
        </authorList>
    </citation>
    <scope>NUCLEOTIDE SEQUENCE</scope>
</reference>
<protein>
    <submittedName>
        <fullName evidence="1">(rape) hypothetical protein</fullName>
    </submittedName>
</protein>
<proteinExistence type="predicted"/>
<dbReference type="Proteomes" id="UP001295469">
    <property type="component" value="Chromosome C09"/>
</dbReference>
<gene>
    <name evidence="1" type="ORF">DARMORV10_C09P25470.1</name>
</gene>
<accession>A0A816IXD7</accession>
<dbReference type="EMBL" id="HG994373">
    <property type="protein sequence ID" value="CAF1729929.1"/>
    <property type="molecule type" value="Genomic_DNA"/>
</dbReference>